<gene>
    <name evidence="1" type="ORF">GCM10011498_13220</name>
</gene>
<reference evidence="1" key="1">
    <citation type="journal article" date="2014" name="Int. J. Syst. Evol. Microbiol.">
        <title>Complete genome sequence of Corynebacterium casei LMG S-19264T (=DSM 44701T), isolated from a smear-ripened cheese.</title>
        <authorList>
            <consortium name="US DOE Joint Genome Institute (JGI-PGF)"/>
            <person name="Walter F."/>
            <person name="Albersmeier A."/>
            <person name="Kalinowski J."/>
            <person name="Ruckert C."/>
        </authorList>
    </citation>
    <scope>NUCLEOTIDE SEQUENCE</scope>
    <source>
        <strain evidence="1">CGMCC 1.15880</strain>
    </source>
</reference>
<organism evidence="1 2">
    <name type="scientific">Neptunicoccus cionae</name>
    <dbReference type="NCBI Taxonomy" id="2035344"/>
    <lineage>
        <taxon>Bacteria</taxon>
        <taxon>Pseudomonadati</taxon>
        <taxon>Pseudomonadota</taxon>
        <taxon>Alphaproteobacteria</taxon>
        <taxon>Rhodobacterales</taxon>
        <taxon>Paracoccaceae</taxon>
        <taxon>Neptunicoccus</taxon>
    </lineage>
</organism>
<evidence type="ECO:0000313" key="2">
    <source>
        <dbReference type="Proteomes" id="UP000628017"/>
    </source>
</evidence>
<dbReference type="RefSeq" id="WP_188672339.1">
    <property type="nucleotide sequence ID" value="NZ_BMKA01000002.1"/>
</dbReference>
<reference evidence="1" key="2">
    <citation type="submission" date="2020-09" db="EMBL/GenBank/DDBJ databases">
        <authorList>
            <person name="Sun Q."/>
            <person name="Zhou Y."/>
        </authorList>
    </citation>
    <scope>NUCLEOTIDE SEQUENCE</scope>
    <source>
        <strain evidence="1">CGMCC 1.15880</strain>
    </source>
</reference>
<dbReference type="Proteomes" id="UP000628017">
    <property type="component" value="Unassembled WGS sequence"/>
</dbReference>
<dbReference type="EMBL" id="BMKA01000002">
    <property type="protein sequence ID" value="GGA14368.1"/>
    <property type="molecule type" value="Genomic_DNA"/>
</dbReference>
<accession>A0A916QW85</accession>
<comment type="caution">
    <text evidence="1">The sequence shown here is derived from an EMBL/GenBank/DDBJ whole genome shotgun (WGS) entry which is preliminary data.</text>
</comment>
<name>A0A916QW85_9RHOB</name>
<keyword evidence="2" id="KW-1185">Reference proteome</keyword>
<proteinExistence type="predicted"/>
<evidence type="ECO:0000313" key="1">
    <source>
        <dbReference type="EMBL" id="GGA14368.1"/>
    </source>
</evidence>
<sequence>MSTITQNPAPLFTASDTTYRFARWGRPLAPVVFGVGDDSLPHLKEAIAQTVGITGGVLAETDPELGANFMWFFCRSWSELAAVPNLDKLLPNFNRLMTSLEEQGASRYRSFGFDKEGAVQLCIVLIRVDAATEEMSLQTLGTSETFQSLLTWSEGAFADESPIAIIKSNNLCIVKPEYAAIVRAAYDPMLPAATEDPSHALRLSARASKLVQDIEDGA</sequence>
<dbReference type="AlphaFoldDB" id="A0A916QW85"/>
<protein>
    <submittedName>
        <fullName evidence="1">Uncharacterized protein</fullName>
    </submittedName>
</protein>